<evidence type="ECO:0000259" key="7">
    <source>
        <dbReference type="SMART" id="SM01005"/>
    </source>
</evidence>
<keyword evidence="3 4" id="KW-0413">Isomerase</keyword>
<reference evidence="9 11" key="2">
    <citation type="submission" date="2018-06" db="EMBL/GenBank/DDBJ databases">
        <authorList>
            <consortium name="Pathogen Informatics"/>
            <person name="Doyle S."/>
        </authorList>
    </citation>
    <scope>NUCLEOTIDE SEQUENCE [LARGE SCALE GENOMIC DNA]</scope>
    <source>
        <strain evidence="9 11">NCTC13645</strain>
    </source>
</reference>
<accession>A0A0R2H5P4</accession>
<dbReference type="GO" id="GO:0008784">
    <property type="term" value="F:alanine racemase activity"/>
    <property type="evidence" value="ECO:0007669"/>
    <property type="project" value="UniProtKB-UniRule"/>
</dbReference>
<dbReference type="STRING" id="1629.IV50_GL000200"/>
<feature type="active site" description="Proton acceptor; specific for D-alanine" evidence="4">
    <location>
        <position position="39"/>
    </location>
</feature>
<evidence type="ECO:0000256" key="4">
    <source>
        <dbReference type="HAMAP-Rule" id="MF_01201"/>
    </source>
</evidence>
<dbReference type="NCBIfam" id="TIGR00492">
    <property type="entry name" value="alr"/>
    <property type="match status" value="1"/>
</dbReference>
<dbReference type="HAMAP" id="MF_01201">
    <property type="entry name" value="Ala_racemase"/>
    <property type="match status" value="1"/>
</dbReference>
<dbReference type="InterPro" id="IPR029066">
    <property type="entry name" value="PLP-binding_barrel"/>
</dbReference>
<dbReference type="PANTHER" id="PTHR30511:SF0">
    <property type="entry name" value="ALANINE RACEMASE, CATABOLIC-RELATED"/>
    <property type="match status" value="1"/>
</dbReference>
<evidence type="ECO:0000256" key="6">
    <source>
        <dbReference type="PIRSR" id="PIRSR600821-52"/>
    </source>
</evidence>
<evidence type="ECO:0000256" key="2">
    <source>
        <dbReference type="ARBA" id="ARBA00022898"/>
    </source>
</evidence>
<evidence type="ECO:0000313" key="9">
    <source>
        <dbReference type="EMBL" id="SUP59063.1"/>
    </source>
</evidence>
<name>A0A0R2H5P4_WEIVI</name>
<evidence type="ECO:0000313" key="11">
    <source>
        <dbReference type="Proteomes" id="UP000254621"/>
    </source>
</evidence>
<comment type="cofactor">
    <cofactor evidence="1 4 5">
        <name>pyridoxal 5'-phosphate</name>
        <dbReference type="ChEBI" id="CHEBI:597326"/>
    </cofactor>
</comment>
<organism evidence="8 10">
    <name type="scientific">Weissella viridescens</name>
    <name type="common">Lactobacillus viridescens</name>
    <dbReference type="NCBI Taxonomy" id="1629"/>
    <lineage>
        <taxon>Bacteria</taxon>
        <taxon>Bacillati</taxon>
        <taxon>Bacillota</taxon>
        <taxon>Bacilli</taxon>
        <taxon>Lactobacillales</taxon>
        <taxon>Lactobacillaceae</taxon>
        <taxon>Weissella</taxon>
    </lineage>
</organism>
<keyword evidence="2 4" id="KW-0663">Pyridoxal phosphate</keyword>
<dbReference type="PRINTS" id="PR00992">
    <property type="entry name" value="ALARACEMASE"/>
</dbReference>
<dbReference type="Gene3D" id="3.20.20.10">
    <property type="entry name" value="Alanine racemase"/>
    <property type="match status" value="1"/>
</dbReference>
<evidence type="ECO:0000256" key="3">
    <source>
        <dbReference type="ARBA" id="ARBA00023235"/>
    </source>
</evidence>
<evidence type="ECO:0000313" key="8">
    <source>
        <dbReference type="EMBL" id="KRN46934.1"/>
    </source>
</evidence>
<dbReference type="Pfam" id="PF00842">
    <property type="entry name" value="Ala_racemase_C"/>
    <property type="match status" value="1"/>
</dbReference>
<dbReference type="EC" id="5.1.1.1" evidence="4"/>
<dbReference type="OrthoDB" id="9813814at2"/>
<dbReference type="AlphaFoldDB" id="A0A0R2H5P4"/>
<feature type="domain" description="Alanine racemase C-terminal" evidence="7">
    <location>
        <begin position="245"/>
        <end position="370"/>
    </location>
</feature>
<evidence type="ECO:0000256" key="1">
    <source>
        <dbReference type="ARBA" id="ARBA00001933"/>
    </source>
</evidence>
<dbReference type="InterPro" id="IPR011079">
    <property type="entry name" value="Ala_racemase_C"/>
</dbReference>
<dbReference type="SUPFAM" id="SSF50621">
    <property type="entry name" value="Alanine racemase C-terminal domain-like"/>
    <property type="match status" value="1"/>
</dbReference>
<reference evidence="8 10" key="1">
    <citation type="journal article" date="2015" name="Genome Announc.">
        <title>Expanding the biotechnology potential of lactobacilli through comparative genomics of 213 strains and associated genera.</title>
        <authorList>
            <person name="Sun Z."/>
            <person name="Harris H.M."/>
            <person name="McCann A."/>
            <person name="Guo C."/>
            <person name="Argimon S."/>
            <person name="Zhang W."/>
            <person name="Yang X."/>
            <person name="Jeffery I.B."/>
            <person name="Cooney J.C."/>
            <person name="Kagawa T.F."/>
            <person name="Liu W."/>
            <person name="Song Y."/>
            <person name="Salvetti E."/>
            <person name="Wrobel A."/>
            <person name="Rasinkangas P."/>
            <person name="Parkhill J."/>
            <person name="Rea M.C."/>
            <person name="O'Sullivan O."/>
            <person name="Ritari J."/>
            <person name="Douillard F.P."/>
            <person name="Paul Ross R."/>
            <person name="Yang R."/>
            <person name="Briner A.E."/>
            <person name="Felis G.E."/>
            <person name="de Vos W.M."/>
            <person name="Barrangou R."/>
            <person name="Klaenhammer T.R."/>
            <person name="Caufield P.W."/>
            <person name="Cui Y."/>
            <person name="Zhang H."/>
            <person name="O'Toole P.W."/>
        </authorList>
    </citation>
    <scope>NUCLEOTIDE SEQUENCE [LARGE SCALE GENOMIC DNA]</scope>
    <source>
        <strain evidence="8 10">DSM 20410</strain>
    </source>
</reference>
<dbReference type="GO" id="GO:0005829">
    <property type="term" value="C:cytosol"/>
    <property type="evidence" value="ECO:0007669"/>
    <property type="project" value="TreeGrafter"/>
</dbReference>
<evidence type="ECO:0000256" key="5">
    <source>
        <dbReference type="PIRSR" id="PIRSR600821-50"/>
    </source>
</evidence>
<feature type="binding site" evidence="4 6">
    <location>
        <position position="137"/>
    </location>
    <ligand>
        <name>substrate</name>
    </ligand>
</feature>
<dbReference type="GO" id="GO:0030170">
    <property type="term" value="F:pyridoxal phosphate binding"/>
    <property type="evidence" value="ECO:0007669"/>
    <property type="project" value="UniProtKB-UniRule"/>
</dbReference>
<feature type="active site" description="Proton acceptor; specific for L-alanine" evidence="4">
    <location>
        <position position="266"/>
    </location>
</feature>
<dbReference type="Gene3D" id="2.40.37.10">
    <property type="entry name" value="Lyase, Ornithine Decarboxylase, Chain A, domain 1"/>
    <property type="match status" value="1"/>
</dbReference>
<dbReference type="UniPathway" id="UPA00042">
    <property type="reaction ID" value="UER00497"/>
</dbReference>
<sequence>MVVAITRPTRVIVSKSAVKHNLDATRDASHAKFMWLAVKSNAYGFGIIPMSQAAVEAGVDGLAVAILDEALAIRQAGITVQILVLGITPPGYAKLAAEYDVILTVADQNWLTQAHDELAGVENPLQINIAVDTGMNRIGFTDREQLADALDYARNQVGIFDDLGIMTHFAESDSPKVDYFHKQVDRWHELTDGLELPRMVHLANSAAALYHADEIPTDVIRAGTIAYGIEPSQGELRDASYVEPVLTLETELNFVKQCHEGDGVSYGHTYYTSEGEWIGTIPLGYGDGLSRKIQGFDVIIEGERCPLIGKPAMDQMMVALPHAFPVGTKVTVIGKNHGQENTLEDVGAHVGVTPWEVSIHLQERLTRVLGK</sequence>
<evidence type="ECO:0000313" key="10">
    <source>
        <dbReference type="Proteomes" id="UP000051992"/>
    </source>
</evidence>
<dbReference type="Proteomes" id="UP000051992">
    <property type="component" value="Unassembled WGS sequence"/>
</dbReference>
<dbReference type="InterPro" id="IPR000821">
    <property type="entry name" value="Ala_racemase"/>
</dbReference>
<dbReference type="SMART" id="SM01005">
    <property type="entry name" value="Ala_racemase_C"/>
    <property type="match status" value="1"/>
</dbReference>
<proteinExistence type="inferred from homology"/>
<keyword evidence="10" id="KW-1185">Reference proteome</keyword>
<dbReference type="EMBL" id="UHIV01000004">
    <property type="protein sequence ID" value="SUP59063.1"/>
    <property type="molecule type" value="Genomic_DNA"/>
</dbReference>
<dbReference type="InterPro" id="IPR009006">
    <property type="entry name" value="Ala_racemase/Decarboxylase_C"/>
</dbReference>
<dbReference type="FunFam" id="3.20.20.10:FF:000002">
    <property type="entry name" value="Alanine racemase"/>
    <property type="match status" value="1"/>
</dbReference>
<dbReference type="RefSeq" id="WP_057743777.1">
    <property type="nucleotide sequence ID" value="NZ_JQBM01000001.1"/>
</dbReference>
<dbReference type="Proteomes" id="UP000254621">
    <property type="component" value="Unassembled WGS sequence"/>
</dbReference>
<dbReference type="PANTHER" id="PTHR30511">
    <property type="entry name" value="ALANINE RACEMASE"/>
    <property type="match status" value="1"/>
</dbReference>
<feature type="binding site" evidence="4 6">
    <location>
        <position position="313"/>
    </location>
    <ligand>
        <name>substrate</name>
    </ligand>
</feature>
<feature type="modified residue" description="N6-(pyridoxal phosphate)lysine" evidence="4 5">
    <location>
        <position position="39"/>
    </location>
</feature>
<protein>
    <recommendedName>
        <fullName evidence="4">Alanine racemase</fullName>
        <ecNumber evidence="4">5.1.1.1</ecNumber>
    </recommendedName>
</protein>
<comment type="catalytic activity">
    <reaction evidence="4">
        <text>L-alanine = D-alanine</text>
        <dbReference type="Rhea" id="RHEA:20249"/>
        <dbReference type="ChEBI" id="CHEBI:57416"/>
        <dbReference type="ChEBI" id="CHEBI:57972"/>
        <dbReference type="EC" id="5.1.1.1"/>
    </reaction>
</comment>
<dbReference type="SUPFAM" id="SSF51419">
    <property type="entry name" value="PLP-binding barrel"/>
    <property type="match status" value="1"/>
</dbReference>
<gene>
    <name evidence="9" type="primary">alr_1</name>
    <name evidence="8" type="ORF">IV50_GL000200</name>
    <name evidence="9" type="ORF">NCTC13645_01314</name>
</gene>
<comment type="function">
    <text evidence="4">Catalyzes the interconversion of L-alanine and D-alanine. May also act on other amino acids.</text>
</comment>
<dbReference type="InterPro" id="IPR001608">
    <property type="entry name" value="Ala_racemase_N"/>
</dbReference>
<dbReference type="Pfam" id="PF01168">
    <property type="entry name" value="Ala_racemase_N"/>
    <property type="match status" value="1"/>
</dbReference>
<comment type="pathway">
    <text evidence="4">Amino-acid biosynthesis; D-alanine biosynthesis; D-alanine from L-alanine: step 1/1.</text>
</comment>
<dbReference type="CDD" id="cd00430">
    <property type="entry name" value="PLPDE_III_AR"/>
    <property type="match status" value="1"/>
</dbReference>
<dbReference type="PATRIC" id="fig|1629.5.peg.202"/>
<dbReference type="GO" id="GO:0009252">
    <property type="term" value="P:peptidoglycan biosynthetic process"/>
    <property type="evidence" value="ECO:0007669"/>
    <property type="project" value="TreeGrafter"/>
</dbReference>
<comment type="similarity">
    <text evidence="4">Belongs to the alanine racemase family.</text>
</comment>
<dbReference type="SMR" id="A0A0R2H5P4"/>
<dbReference type="GO" id="GO:0030632">
    <property type="term" value="P:D-alanine biosynthetic process"/>
    <property type="evidence" value="ECO:0007669"/>
    <property type="project" value="UniProtKB-UniRule"/>
</dbReference>
<dbReference type="EMBL" id="JQBM01000001">
    <property type="protein sequence ID" value="KRN46934.1"/>
    <property type="molecule type" value="Genomic_DNA"/>
</dbReference>